<keyword evidence="8 12" id="KW-1133">Transmembrane helix</keyword>
<dbReference type="Gene3D" id="3.30.2010.10">
    <property type="entry name" value="Metalloproteases ('zincins'), catalytic domain"/>
    <property type="match status" value="1"/>
</dbReference>
<dbReference type="InterPro" id="IPR050083">
    <property type="entry name" value="HtpX_protease"/>
</dbReference>
<feature type="region of interest" description="Disordered" evidence="11">
    <location>
        <begin position="1"/>
        <end position="41"/>
    </location>
</feature>
<dbReference type="PATRIC" id="fig|47853.6.peg.932"/>
<evidence type="ECO:0000256" key="1">
    <source>
        <dbReference type="ARBA" id="ARBA00001947"/>
    </source>
</evidence>
<evidence type="ECO:0000256" key="6">
    <source>
        <dbReference type="ARBA" id="ARBA00022801"/>
    </source>
</evidence>
<evidence type="ECO:0000256" key="7">
    <source>
        <dbReference type="ARBA" id="ARBA00022833"/>
    </source>
</evidence>
<dbReference type="GeneID" id="301303400"/>
<dbReference type="Pfam" id="PF01435">
    <property type="entry name" value="Peptidase_M48"/>
    <property type="match status" value="1"/>
</dbReference>
<feature type="transmembrane region" description="Helical" evidence="12">
    <location>
        <begin position="50"/>
        <end position="72"/>
    </location>
</feature>
<evidence type="ECO:0000256" key="10">
    <source>
        <dbReference type="ARBA" id="ARBA00023136"/>
    </source>
</evidence>
<feature type="transmembrane region" description="Helical" evidence="12">
    <location>
        <begin position="117"/>
        <end position="140"/>
    </location>
</feature>
<sequence>MTRPAGTPEAGRDEPPPPQDRDEPSPLHDRDTTTTPGHDGDGGTPYRLGWLYLLVVAALVAIGIRAGDLLFLANRAWSLPWAAAFAECELAYGATAANPIPPGFTDCMAGPARERGLVMLGAVGVVLAGAALLLLLVPAVDQWRLRRHRGRFAVPGAADRFDALCDDNGLTGRNRPRLLIAGPPVRQAFTIGVVGRRPLVVLPAGVAVAYRDPARFDPVVQHELAHVRARDVTWAAAVRGLVWLPVPAVAAGILVEIASNQQTSPLSQTTSRWLGGSLLTVLLLAGLVTLLAASLLRMREREADRHAARAGQADALAALLRDAAARTAPAGNRLAVALRSPFARHPRPLDRVRSLRQPDGRDGDLAQGLAVGAVTVMAMAAAANLTWALHYAAQGWLPTAAAAWVGAALLVGGLLPSLLCRAESARRTGVPATWWRPVAGTATGLSVAAFGTAMPSLPGADGLFLAPGTADGLLFAAATAALGAGAVGLCVALATVLAGTRPSTGPARAAGRLAGHLVAIAATAVLLWPLHILATVLHTDLPEAFRAWLVYSLPKAAWPAALALPALIAVRSLATGPGALRRALGSVEARTAALAALVGGTAAIVRTQIDPPATIDEALRAAQARWLLCALTGWVVLLATATRPGPRALARGLLAAGSATVLAGFLQYAHSAVTGRSADVLALRLAVGTPLVWLLFLTALTSAVLLLRPARTALPDGTPAHAAPRDSTPARTAPPGRVPQSPDRPALPGRLVLPATGLVIVLLAGVVLGPGVPGSYAPVPLPAALPSAPPDGTGAAAAPAGSPGPGADGTIPAAPTTTTDPARTGPPIIGSSADAGRLLTGTEARKVARAVRAALPRSWVAEEAGPGTESRIEPAACRPLARDAYLDGLKPGERAAAEARYSTPPGQVGIASTTAKVTVASYAEPVPASVFAAAEADRAACRRFTGSNDDGPPVRFAVRARPAPAAGEQSWRVDYGLSVGSGVNEITGSSAFVMVRVGHNLVTLTVTSVLRPLDERLVADALTAVVRALDRP</sequence>
<feature type="domain" description="Peptidase M48" evidence="13">
    <location>
        <begin position="179"/>
        <end position="357"/>
    </location>
</feature>
<dbReference type="GO" id="GO:0046872">
    <property type="term" value="F:metal ion binding"/>
    <property type="evidence" value="ECO:0007669"/>
    <property type="project" value="UniProtKB-KW"/>
</dbReference>
<feature type="transmembrane region" description="Helical" evidence="12">
    <location>
        <begin position="473"/>
        <end position="497"/>
    </location>
</feature>
<evidence type="ECO:0000256" key="3">
    <source>
        <dbReference type="ARBA" id="ARBA00022670"/>
    </source>
</evidence>
<evidence type="ECO:0000256" key="12">
    <source>
        <dbReference type="SAM" id="Phobius"/>
    </source>
</evidence>
<feature type="transmembrane region" description="Helical" evidence="12">
    <location>
        <begin position="517"/>
        <end position="537"/>
    </location>
</feature>
<feature type="transmembrane region" description="Helical" evidence="12">
    <location>
        <begin position="365"/>
        <end position="389"/>
    </location>
</feature>
<dbReference type="OrthoDB" id="3298904at2"/>
<evidence type="ECO:0000256" key="2">
    <source>
        <dbReference type="ARBA" id="ARBA00022475"/>
    </source>
</evidence>
<name>A0A0D0X1M8_9ACTN</name>
<evidence type="ECO:0000256" key="9">
    <source>
        <dbReference type="ARBA" id="ARBA00023049"/>
    </source>
</evidence>
<feature type="transmembrane region" description="Helical" evidence="12">
    <location>
        <begin position="681"/>
        <end position="707"/>
    </location>
</feature>
<feature type="transmembrane region" description="Helical" evidence="12">
    <location>
        <begin position="621"/>
        <end position="641"/>
    </location>
</feature>
<feature type="compositionally biased region" description="Basic and acidic residues" evidence="11">
    <location>
        <begin position="10"/>
        <end position="32"/>
    </location>
</feature>
<keyword evidence="5" id="KW-0479">Metal-binding</keyword>
<comment type="cofactor">
    <cofactor evidence="1">
        <name>Zn(2+)</name>
        <dbReference type="ChEBI" id="CHEBI:29105"/>
    </cofactor>
</comment>
<evidence type="ECO:0000256" key="4">
    <source>
        <dbReference type="ARBA" id="ARBA00022692"/>
    </source>
</evidence>
<feature type="transmembrane region" description="Helical" evidence="12">
    <location>
        <begin position="592"/>
        <end position="609"/>
    </location>
</feature>
<feature type="region of interest" description="Disordered" evidence="11">
    <location>
        <begin position="715"/>
        <end position="748"/>
    </location>
</feature>
<keyword evidence="6" id="KW-0378">Hydrolase</keyword>
<dbReference type="GO" id="GO:0006508">
    <property type="term" value="P:proteolysis"/>
    <property type="evidence" value="ECO:0007669"/>
    <property type="project" value="UniProtKB-KW"/>
</dbReference>
<evidence type="ECO:0000313" key="15">
    <source>
        <dbReference type="Proteomes" id="UP000032254"/>
    </source>
</evidence>
<dbReference type="InterPro" id="IPR001915">
    <property type="entry name" value="Peptidase_M48"/>
</dbReference>
<feature type="transmembrane region" description="Helical" evidence="12">
    <location>
        <begin position="434"/>
        <end position="453"/>
    </location>
</feature>
<feature type="transmembrane region" description="Helical" evidence="12">
    <location>
        <begin position="401"/>
        <end position="422"/>
    </location>
</feature>
<reference evidence="14 15" key="1">
    <citation type="submission" date="2015-01" db="EMBL/GenBank/DDBJ databases">
        <title>Sequencing and annotation of Micromonospora carbonacea strain JXNU-1 genome.</title>
        <authorList>
            <person name="Long Z."/>
            <person name="Huang Y."/>
            <person name="Jiang Y."/>
        </authorList>
    </citation>
    <scope>NUCLEOTIDE SEQUENCE [LARGE SCALE GENOMIC DNA]</scope>
    <source>
        <strain evidence="14 15">JXNU-1</strain>
    </source>
</reference>
<evidence type="ECO:0000256" key="5">
    <source>
        <dbReference type="ARBA" id="ARBA00022723"/>
    </source>
</evidence>
<feature type="transmembrane region" description="Helical" evidence="12">
    <location>
        <begin position="557"/>
        <end position="580"/>
    </location>
</feature>
<keyword evidence="2" id="KW-1003">Cell membrane</keyword>
<accession>A0A0D0X1M8</accession>
<evidence type="ECO:0000259" key="13">
    <source>
        <dbReference type="Pfam" id="PF01435"/>
    </source>
</evidence>
<proteinExistence type="predicted"/>
<organism evidence="14 15">
    <name type="scientific">Micromonospora haikouensis</name>
    <dbReference type="NCBI Taxonomy" id="686309"/>
    <lineage>
        <taxon>Bacteria</taxon>
        <taxon>Bacillati</taxon>
        <taxon>Actinomycetota</taxon>
        <taxon>Actinomycetes</taxon>
        <taxon>Micromonosporales</taxon>
        <taxon>Micromonosporaceae</taxon>
        <taxon>Micromonospora</taxon>
    </lineage>
</organism>
<keyword evidence="4 12" id="KW-0812">Transmembrane</keyword>
<feature type="transmembrane region" description="Helical" evidence="12">
    <location>
        <begin position="273"/>
        <end position="296"/>
    </location>
</feature>
<evidence type="ECO:0000256" key="11">
    <source>
        <dbReference type="SAM" id="MobiDB-lite"/>
    </source>
</evidence>
<evidence type="ECO:0000313" key="14">
    <source>
        <dbReference type="EMBL" id="KIR64834.1"/>
    </source>
</evidence>
<keyword evidence="9" id="KW-0482">Metalloprotease</keyword>
<dbReference type="GO" id="GO:0004222">
    <property type="term" value="F:metalloendopeptidase activity"/>
    <property type="evidence" value="ECO:0007669"/>
    <property type="project" value="InterPro"/>
</dbReference>
<feature type="compositionally biased region" description="Low complexity" evidence="11">
    <location>
        <begin position="790"/>
        <end position="801"/>
    </location>
</feature>
<feature type="transmembrane region" description="Helical" evidence="12">
    <location>
        <begin position="751"/>
        <end position="772"/>
    </location>
</feature>
<dbReference type="Proteomes" id="UP000032254">
    <property type="component" value="Unassembled WGS sequence"/>
</dbReference>
<comment type="caution">
    <text evidence="14">The sequence shown here is derived from an EMBL/GenBank/DDBJ whole genome shotgun (WGS) entry which is preliminary data.</text>
</comment>
<dbReference type="PANTHER" id="PTHR43221">
    <property type="entry name" value="PROTEASE HTPX"/>
    <property type="match status" value="1"/>
</dbReference>
<keyword evidence="7" id="KW-0862">Zinc</keyword>
<dbReference type="RefSeq" id="WP_043961580.1">
    <property type="nucleotide sequence ID" value="NZ_JXSX01000001.1"/>
</dbReference>
<dbReference type="PANTHER" id="PTHR43221:SF2">
    <property type="entry name" value="PROTEASE HTPX HOMOLOG"/>
    <property type="match status" value="1"/>
</dbReference>
<feature type="region of interest" description="Disordered" evidence="11">
    <location>
        <begin position="790"/>
        <end position="834"/>
    </location>
</feature>
<gene>
    <name evidence="14" type="ORF">TK50_04360</name>
</gene>
<keyword evidence="3" id="KW-0645">Protease</keyword>
<feature type="transmembrane region" description="Helical" evidence="12">
    <location>
        <begin position="232"/>
        <end position="253"/>
    </location>
</feature>
<feature type="compositionally biased region" description="Low complexity" evidence="11">
    <location>
        <begin position="808"/>
        <end position="827"/>
    </location>
</feature>
<protein>
    <recommendedName>
        <fullName evidence="13">Peptidase M48 domain-containing protein</fullName>
    </recommendedName>
</protein>
<keyword evidence="10 12" id="KW-0472">Membrane</keyword>
<dbReference type="EMBL" id="JXSX01000001">
    <property type="protein sequence ID" value="KIR64834.1"/>
    <property type="molecule type" value="Genomic_DNA"/>
</dbReference>
<dbReference type="AlphaFoldDB" id="A0A0D0X1M8"/>
<evidence type="ECO:0000256" key="8">
    <source>
        <dbReference type="ARBA" id="ARBA00022989"/>
    </source>
</evidence>
<feature type="transmembrane region" description="Helical" evidence="12">
    <location>
        <begin position="648"/>
        <end position="669"/>
    </location>
</feature>
<keyword evidence="15" id="KW-1185">Reference proteome</keyword>